<proteinExistence type="predicted"/>
<comment type="caution">
    <text evidence="2">The sequence shown here is derived from an EMBL/GenBank/DDBJ whole genome shotgun (WGS) entry which is preliminary data.</text>
</comment>
<protein>
    <submittedName>
        <fullName evidence="2">Phage tail protein I</fullName>
    </submittedName>
</protein>
<dbReference type="InterPro" id="IPR006521">
    <property type="entry name" value="Tail_protein_I"/>
</dbReference>
<dbReference type="Proteomes" id="UP001187221">
    <property type="component" value="Unassembled WGS sequence"/>
</dbReference>
<evidence type="ECO:0000313" key="2">
    <source>
        <dbReference type="EMBL" id="GMM59805.1"/>
    </source>
</evidence>
<reference evidence="2 3" key="1">
    <citation type="submission" date="2023-06" db="EMBL/GenBank/DDBJ databases">
        <title>Draft genome sequence of Novosphingobium sp. strain IK01.</title>
        <authorList>
            <person name="Hatamoto M."/>
            <person name="Ikarashi T."/>
            <person name="Yamaguchi T."/>
        </authorList>
    </citation>
    <scope>NUCLEOTIDE SEQUENCE [LARGE SCALE GENOMIC DNA]</scope>
    <source>
        <strain evidence="2 3">IK01</strain>
    </source>
</reference>
<accession>A0ABQ6P405</accession>
<evidence type="ECO:0000313" key="3">
    <source>
        <dbReference type="Proteomes" id="UP001187221"/>
    </source>
</evidence>
<evidence type="ECO:0000313" key="1">
    <source>
        <dbReference type="EMBL" id="GMM59490.1"/>
    </source>
</evidence>
<dbReference type="EMBL" id="BTFW01000001">
    <property type="protein sequence ID" value="GMM59805.1"/>
    <property type="molecule type" value="Genomic_DNA"/>
</dbReference>
<dbReference type="EMBL" id="BTFW01000001">
    <property type="protein sequence ID" value="GMM59490.1"/>
    <property type="molecule type" value="Genomic_DNA"/>
</dbReference>
<organism evidence="2 3">
    <name type="scientific">Novosphingobium pituita</name>
    <dbReference type="NCBI Taxonomy" id="3056842"/>
    <lineage>
        <taxon>Bacteria</taxon>
        <taxon>Pseudomonadati</taxon>
        <taxon>Pseudomonadota</taxon>
        <taxon>Alphaproteobacteria</taxon>
        <taxon>Sphingomonadales</taxon>
        <taxon>Sphingomonadaceae</taxon>
        <taxon>Novosphingobium</taxon>
    </lineage>
</organism>
<name>A0ABQ6P405_9SPHN</name>
<dbReference type="NCBIfam" id="TIGR01634">
    <property type="entry name" value="tail_P2_I"/>
    <property type="match status" value="1"/>
</dbReference>
<dbReference type="RefSeq" id="WP_317973345.1">
    <property type="nucleotide sequence ID" value="NZ_BTFW01000001.1"/>
</dbReference>
<gene>
    <name evidence="1" type="ORF">NUTIK01_02670</name>
    <name evidence="2" type="ORF">NUTIK01_05820</name>
</gene>
<keyword evidence="3" id="KW-1185">Reference proteome</keyword>
<dbReference type="Pfam" id="PF09684">
    <property type="entry name" value="Tail_P2_I"/>
    <property type="match status" value="1"/>
</dbReference>
<sequence length="184" mass="19944">MTVRSILPPGSTALEKALEQVAARLLDVEVAIRAVWSPDDCPLELLPWLAWGLSLDNWSTDWPENIKRERVRKAIAIARRKGTAESVRSVVASFGGSVAIREWWQSEPRGLPHTFSLILNLDSAGAPASAAFVDQVIAEVNRAKPARSTFTFTQGLTAQAGIRLAAALRPTIYARLSCTAPGIS</sequence>